<dbReference type="GO" id="GO:0003684">
    <property type="term" value="F:damaged DNA binding"/>
    <property type="evidence" value="ECO:0007669"/>
    <property type="project" value="TreeGrafter"/>
</dbReference>
<keyword evidence="7" id="KW-0378">Hydrolase</keyword>
<keyword evidence="4" id="KW-0175">Coiled coil</keyword>
<feature type="compositionally biased region" description="Polar residues" evidence="5">
    <location>
        <begin position="495"/>
        <end position="505"/>
    </location>
</feature>
<feature type="region of interest" description="Disordered" evidence="5">
    <location>
        <begin position="655"/>
        <end position="682"/>
    </location>
</feature>
<evidence type="ECO:0000256" key="5">
    <source>
        <dbReference type="SAM" id="MobiDB-lite"/>
    </source>
</evidence>
<feature type="compositionally biased region" description="Basic and acidic residues" evidence="5">
    <location>
        <begin position="474"/>
        <end position="487"/>
    </location>
</feature>
<feature type="coiled-coil region" evidence="4">
    <location>
        <begin position="80"/>
        <end position="121"/>
    </location>
</feature>
<feature type="compositionally biased region" description="Polar residues" evidence="5">
    <location>
        <begin position="240"/>
        <end position="263"/>
    </location>
</feature>
<proteinExistence type="predicted"/>
<feature type="region of interest" description="Disordered" evidence="5">
    <location>
        <begin position="585"/>
        <end position="643"/>
    </location>
</feature>
<feature type="compositionally biased region" description="Basic and acidic residues" evidence="5">
    <location>
        <begin position="607"/>
        <end position="618"/>
    </location>
</feature>
<feature type="compositionally biased region" description="Polar residues" evidence="5">
    <location>
        <begin position="375"/>
        <end position="387"/>
    </location>
</feature>
<keyword evidence="3" id="KW-0539">Nucleus</keyword>
<accession>A0AAD7FDX5</accession>
<sequence length="682" mass="76247">MPAYSGAELRIRDKAIEEKHRKEISALDSKFQRLRYAYDERSKELYTCKKQGDEVASCLGFISLGEIETFMKITDEQIPYKGLAERVDALKAELAAERRVKEDLQDDLIYLREERDLLKATLAENESARLSESTGQALAQELVDLQMRLYATEDKARRSDEFFKERYGKWRVFKEWMKDTEEEFKIKTKGMRTAEKTRHREVLFKARREKLEEMGLESDDDLESPLVLPATPRPVRTTKPRSSIPPTFASSPTVIASTSTTKPRLSIPPTFASSPTVIAPTSTTRAILEVGAKLPKTPASSSTRTPLQFDSIRISRPSIVNNHNSSPIQPAPSKSDDVIDLSMTQTTATEDDSQGFDSNFPARPAPESSRENDITLVSSQAAPSKTTQKPKLPAPHPTLPPRPDFPQFGGGEKPKKQRHSDAFPATTRRDSDTTDQERPRKMRRFSSPVRAPLAAIFTASARSSMGGASTSTSRGRENRAGPLERRVNSKAGENAPTSTPANISANKQLTDYSAFKGRGRYGKATAAGNDTINGTYAIDPAQNGGMNFQYDAVVRGKDDRRRMAGGDCECCRDYYEAIGPLPNRLQPPLWRSPPASPEQGQGRRPCRHTDSGREEITAHKQAISRHRHDWARASTPPSYWHIGFPSTQEAEKINEKAATMHRQKQRDVEAEAEDGGRYYKTR</sequence>
<evidence type="ECO:0000256" key="3">
    <source>
        <dbReference type="ARBA" id="ARBA00023242"/>
    </source>
</evidence>
<evidence type="ECO:0000256" key="1">
    <source>
        <dbReference type="ARBA" id="ARBA00004123"/>
    </source>
</evidence>
<feature type="compositionally biased region" description="Basic and acidic residues" evidence="5">
    <location>
        <begin position="427"/>
        <end position="439"/>
    </location>
</feature>
<feature type="compositionally biased region" description="Pro residues" evidence="5">
    <location>
        <begin position="392"/>
        <end position="404"/>
    </location>
</feature>
<evidence type="ECO:0000256" key="4">
    <source>
        <dbReference type="SAM" id="Coils"/>
    </source>
</evidence>
<feature type="region of interest" description="Disordered" evidence="5">
    <location>
        <begin position="215"/>
        <end position="268"/>
    </location>
</feature>
<keyword evidence="7" id="KW-0540">Nuclease</keyword>
<comment type="caution">
    <text evidence="7">The sequence shown here is derived from an EMBL/GenBank/DDBJ whole genome shotgun (WGS) entry which is preliminary data.</text>
</comment>
<gene>
    <name evidence="7" type="ORF">B0H17DRAFT_1296790</name>
</gene>
<feature type="compositionally biased region" description="Polar residues" evidence="5">
    <location>
        <begin position="298"/>
        <end position="308"/>
    </location>
</feature>
<dbReference type="PANTHER" id="PTHR15107">
    <property type="entry name" value="RETINOBLASTOMA BINDING PROTEIN 8"/>
    <property type="match status" value="1"/>
</dbReference>
<name>A0AAD7FDX5_MYCRO</name>
<dbReference type="EMBL" id="JARKIE010000751">
    <property type="protein sequence ID" value="KAJ7618364.1"/>
    <property type="molecule type" value="Genomic_DNA"/>
</dbReference>
<dbReference type="GO" id="GO:0005634">
    <property type="term" value="C:nucleus"/>
    <property type="evidence" value="ECO:0007669"/>
    <property type="project" value="UniProtKB-SubCell"/>
</dbReference>
<keyword evidence="2" id="KW-0227">DNA damage</keyword>
<comment type="subcellular location">
    <subcellularLocation>
        <location evidence="1">Nucleus</location>
    </subcellularLocation>
</comment>
<evidence type="ECO:0000256" key="2">
    <source>
        <dbReference type="ARBA" id="ARBA00022763"/>
    </source>
</evidence>
<dbReference type="Proteomes" id="UP001221757">
    <property type="component" value="Unassembled WGS sequence"/>
</dbReference>
<dbReference type="InterPro" id="IPR013882">
    <property type="entry name" value="Ctp1_C"/>
</dbReference>
<dbReference type="Pfam" id="PF08573">
    <property type="entry name" value="SAE2"/>
    <property type="match status" value="1"/>
</dbReference>
<organism evidence="7 8">
    <name type="scientific">Mycena rosella</name>
    <name type="common">Pink bonnet</name>
    <name type="synonym">Agaricus rosellus</name>
    <dbReference type="NCBI Taxonomy" id="1033263"/>
    <lineage>
        <taxon>Eukaryota</taxon>
        <taxon>Fungi</taxon>
        <taxon>Dikarya</taxon>
        <taxon>Basidiomycota</taxon>
        <taxon>Agaricomycotina</taxon>
        <taxon>Agaricomycetes</taxon>
        <taxon>Agaricomycetidae</taxon>
        <taxon>Agaricales</taxon>
        <taxon>Marasmiineae</taxon>
        <taxon>Mycenaceae</taxon>
        <taxon>Mycena</taxon>
    </lineage>
</organism>
<keyword evidence="8" id="KW-1185">Reference proteome</keyword>
<feature type="compositionally biased region" description="Basic and acidic residues" evidence="5">
    <location>
        <begin position="665"/>
        <end position="682"/>
    </location>
</feature>
<dbReference type="GO" id="GO:0004519">
    <property type="term" value="F:endonuclease activity"/>
    <property type="evidence" value="ECO:0007669"/>
    <property type="project" value="UniProtKB-KW"/>
</dbReference>
<keyword evidence="7" id="KW-0255">Endonuclease</keyword>
<evidence type="ECO:0000259" key="6">
    <source>
        <dbReference type="Pfam" id="PF08573"/>
    </source>
</evidence>
<evidence type="ECO:0000313" key="8">
    <source>
        <dbReference type="Proteomes" id="UP001221757"/>
    </source>
</evidence>
<feature type="region of interest" description="Disordered" evidence="5">
    <location>
        <begin position="295"/>
        <end position="505"/>
    </location>
</feature>
<protein>
    <submittedName>
        <fullName evidence="7">DNA repair protein endonuclease SAE2/CtIP C-terminus-domain-containing protein</fullName>
    </submittedName>
</protein>
<dbReference type="PANTHER" id="PTHR15107:SF0">
    <property type="entry name" value="DNA ENDONUCLEASE ACTIVATOR CTP1 C-TERMINAL DOMAIN-CONTAINING PROTEIN"/>
    <property type="match status" value="1"/>
</dbReference>
<evidence type="ECO:0000313" key="7">
    <source>
        <dbReference type="EMBL" id="KAJ7618364.1"/>
    </source>
</evidence>
<dbReference type="GO" id="GO:0010792">
    <property type="term" value="P:DNA double-strand break processing involved in repair via single-strand annealing"/>
    <property type="evidence" value="ECO:0007669"/>
    <property type="project" value="TreeGrafter"/>
</dbReference>
<feature type="domain" description="DNA endonuclease activator Ctp1 C-terminal" evidence="6">
    <location>
        <begin position="549"/>
        <end position="649"/>
    </location>
</feature>
<dbReference type="AlphaFoldDB" id="A0AAD7FDX5"/>
<dbReference type="InterPro" id="IPR033316">
    <property type="entry name" value="RBBP8-like"/>
</dbReference>
<reference evidence="7" key="1">
    <citation type="submission" date="2023-03" db="EMBL/GenBank/DDBJ databases">
        <title>Massive genome expansion in bonnet fungi (Mycena s.s.) driven by repeated elements and novel gene families across ecological guilds.</title>
        <authorList>
            <consortium name="Lawrence Berkeley National Laboratory"/>
            <person name="Harder C.B."/>
            <person name="Miyauchi S."/>
            <person name="Viragh M."/>
            <person name="Kuo A."/>
            <person name="Thoen E."/>
            <person name="Andreopoulos B."/>
            <person name="Lu D."/>
            <person name="Skrede I."/>
            <person name="Drula E."/>
            <person name="Henrissat B."/>
            <person name="Morin E."/>
            <person name="Kohler A."/>
            <person name="Barry K."/>
            <person name="LaButti K."/>
            <person name="Morin E."/>
            <person name="Salamov A."/>
            <person name="Lipzen A."/>
            <person name="Mereny Z."/>
            <person name="Hegedus B."/>
            <person name="Baldrian P."/>
            <person name="Stursova M."/>
            <person name="Weitz H."/>
            <person name="Taylor A."/>
            <person name="Grigoriev I.V."/>
            <person name="Nagy L.G."/>
            <person name="Martin F."/>
            <person name="Kauserud H."/>
        </authorList>
    </citation>
    <scope>NUCLEOTIDE SEQUENCE</scope>
    <source>
        <strain evidence="7">CBHHK067</strain>
    </source>
</reference>
<feature type="compositionally biased region" description="Polar residues" evidence="5">
    <location>
        <begin position="460"/>
        <end position="473"/>
    </location>
</feature>
<feature type="compositionally biased region" description="Polar residues" evidence="5">
    <location>
        <begin position="318"/>
        <end position="328"/>
    </location>
</feature>